<evidence type="ECO:0000313" key="2">
    <source>
        <dbReference type="EMBL" id="ELR24425.1"/>
    </source>
</evidence>
<sequence>MSYQYPSSMSGLQAPPAGSSFPMPGLQSGPVDAAGYSIKPQNPMMGGYPGAPTGLAAGGAAYPPMLPGVGGPADPYGASAAGAYPPPPVGSNLPMGGASSAFGGNTNDLYAHAQQYGLSRGEVDAALQTYQEMSNMDRGMLASLGSGGTLQNLLRRIFGQSSTGTGAGAGGVVNDQLMGNLSRILANSLSTGRLPTIKEFLTLIGRNKMQYGAPGGMGAMGTGMGQQQYPPGGGMGMDQQQYPPGGMGMGMGQQQYPPGGMGMGGGMPPY</sequence>
<dbReference type="VEuPathDB" id="AmoebaDB:ACA1_039470"/>
<dbReference type="AlphaFoldDB" id="L8HGY0"/>
<proteinExistence type="predicted"/>
<organism evidence="2 3">
    <name type="scientific">Acanthamoeba castellanii (strain ATCC 30010 / Neff)</name>
    <dbReference type="NCBI Taxonomy" id="1257118"/>
    <lineage>
        <taxon>Eukaryota</taxon>
        <taxon>Amoebozoa</taxon>
        <taxon>Discosea</taxon>
        <taxon>Longamoebia</taxon>
        <taxon>Centramoebida</taxon>
        <taxon>Acanthamoebidae</taxon>
        <taxon>Acanthamoeba</taxon>
    </lineage>
</organism>
<dbReference type="GeneID" id="14925448"/>
<evidence type="ECO:0000313" key="3">
    <source>
        <dbReference type="Proteomes" id="UP000011083"/>
    </source>
</evidence>
<dbReference type="EMBL" id="KB007822">
    <property type="protein sequence ID" value="ELR24425.1"/>
    <property type="molecule type" value="Genomic_DNA"/>
</dbReference>
<gene>
    <name evidence="2" type="ORF">ACA1_039470</name>
</gene>
<dbReference type="Proteomes" id="UP000011083">
    <property type="component" value="Unassembled WGS sequence"/>
</dbReference>
<protein>
    <submittedName>
        <fullName evidence="2">Uncharacterized protein</fullName>
    </submittedName>
</protein>
<accession>L8HGY0</accession>
<reference evidence="2 3" key="1">
    <citation type="journal article" date="2013" name="Genome Biol.">
        <title>Genome of Acanthamoeba castellanii highlights extensive lateral gene transfer and early evolution of tyrosine kinase signaling.</title>
        <authorList>
            <person name="Clarke M."/>
            <person name="Lohan A.J."/>
            <person name="Liu B."/>
            <person name="Lagkouvardos I."/>
            <person name="Roy S."/>
            <person name="Zafar N."/>
            <person name="Bertelli C."/>
            <person name="Schilde C."/>
            <person name="Kianianmomeni A."/>
            <person name="Burglin T.R."/>
            <person name="Frech C."/>
            <person name="Turcotte B."/>
            <person name="Kopec K.O."/>
            <person name="Synnott J.M."/>
            <person name="Choo C."/>
            <person name="Paponov I."/>
            <person name="Finkler A."/>
            <person name="Soon Heng Tan C."/>
            <person name="Hutchins A.P."/>
            <person name="Weinmeier T."/>
            <person name="Rattei T."/>
            <person name="Chu J.S."/>
            <person name="Gimenez G."/>
            <person name="Irimia M."/>
            <person name="Rigden D.J."/>
            <person name="Fitzpatrick D.A."/>
            <person name="Lorenzo-Morales J."/>
            <person name="Bateman A."/>
            <person name="Chiu C.H."/>
            <person name="Tang P."/>
            <person name="Hegemann P."/>
            <person name="Fromm H."/>
            <person name="Raoult D."/>
            <person name="Greub G."/>
            <person name="Miranda-Saavedra D."/>
            <person name="Chen N."/>
            <person name="Nash P."/>
            <person name="Ginger M.L."/>
            <person name="Horn M."/>
            <person name="Schaap P."/>
            <person name="Caler L."/>
            <person name="Loftus B."/>
        </authorList>
    </citation>
    <scope>NUCLEOTIDE SEQUENCE [LARGE SCALE GENOMIC DNA]</scope>
    <source>
        <strain evidence="2 3">Neff</strain>
    </source>
</reference>
<name>L8HGY0_ACACF</name>
<feature type="region of interest" description="Disordered" evidence="1">
    <location>
        <begin position="1"/>
        <end position="26"/>
    </location>
</feature>
<evidence type="ECO:0000256" key="1">
    <source>
        <dbReference type="SAM" id="MobiDB-lite"/>
    </source>
</evidence>
<dbReference type="RefSeq" id="XP_004354813.1">
    <property type="nucleotide sequence ID" value="XM_004354761.1"/>
</dbReference>
<dbReference type="KEGG" id="acan:ACA1_039470"/>
<keyword evidence="3" id="KW-1185">Reference proteome</keyword>
<feature type="compositionally biased region" description="Polar residues" evidence="1">
    <location>
        <begin position="1"/>
        <end position="11"/>
    </location>
</feature>